<feature type="transmembrane region" description="Helical" evidence="1">
    <location>
        <begin position="194"/>
        <end position="213"/>
    </location>
</feature>
<proteinExistence type="predicted"/>
<organism evidence="2 3">
    <name type="scientific">Alternaria tenuissima</name>
    <dbReference type="NCBI Taxonomy" id="119927"/>
    <lineage>
        <taxon>Eukaryota</taxon>
        <taxon>Fungi</taxon>
        <taxon>Dikarya</taxon>
        <taxon>Ascomycota</taxon>
        <taxon>Pezizomycotina</taxon>
        <taxon>Dothideomycetes</taxon>
        <taxon>Pleosporomycetidae</taxon>
        <taxon>Pleosporales</taxon>
        <taxon>Pleosporineae</taxon>
        <taxon>Pleosporaceae</taxon>
        <taxon>Alternaria</taxon>
        <taxon>Alternaria sect. Alternaria</taxon>
        <taxon>Alternaria alternata complex</taxon>
    </lineage>
</organism>
<evidence type="ECO:0000313" key="3">
    <source>
        <dbReference type="Proteomes" id="UP000292402"/>
    </source>
</evidence>
<evidence type="ECO:0000313" key="2">
    <source>
        <dbReference type="EMBL" id="RYN47680.1"/>
    </source>
</evidence>
<dbReference type="EMBL" id="PDXA01000025">
    <property type="protein sequence ID" value="RYN47680.1"/>
    <property type="molecule type" value="Genomic_DNA"/>
</dbReference>
<gene>
    <name evidence="2" type="ORF">AA0114_g7499</name>
</gene>
<dbReference type="AlphaFoldDB" id="A0A4Q4MD34"/>
<keyword evidence="1" id="KW-1133">Transmembrane helix</keyword>
<keyword evidence="1" id="KW-0812">Transmembrane</keyword>
<protein>
    <submittedName>
        <fullName evidence="2">Uncharacterized protein</fullName>
    </submittedName>
</protein>
<evidence type="ECO:0000256" key="1">
    <source>
        <dbReference type="SAM" id="Phobius"/>
    </source>
</evidence>
<accession>A0A4Q4MD34</accession>
<feature type="transmembrane region" description="Helical" evidence="1">
    <location>
        <begin position="101"/>
        <end position="120"/>
    </location>
</feature>
<sequence>MGEIFLAKRKWSHAFSHLVWMDGVKLRMSTAPDALGAILSVSDLIRYTKQRWIKCEELSIEAVEDKSKANAFNKAVASIQISWFFSQFLGRLISIIPISPLECFTLAYVTCALFMYGFWWHKPFDVQTPLLIYPDPSLSAEQMLELKDSLYQLSTDRSEQDSLDDMLNLISGDISTMEEKHDRVWIRPASAQNIRGLGFVIPTVLFGSCHLFGWNYQFPTTSETYLWRVASISCVCIPLALLVLVVVVPINQPSGLWKTLGDVAYATLAIAYVLVRLFLLFEVFFALRSAPPEIYKAVPWAQYLPHI</sequence>
<comment type="caution">
    <text evidence="2">The sequence shown here is derived from an EMBL/GenBank/DDBJ whole genome shotgun (WGS) entry which is preliminary data.</text>
</comment>
<name>A0A4Q4MD34_9PLEO</name>
<dbReference type="PANTHER" id="PTHR35043:SF7">
    <property type="entry name" value="TRANSCRIPTION FACTOR DOMAIN-CONTAINING PROTEIN"/>
    <property type="match status" value="1"/>
</dbReference>
<dbReference type="PANTHER" id="PTHR35043">
    <property type="entry name" value="TRANSCRIPTION FACTOR DOMAIN-CONTAINING PROTEIN"/>
    <property type="match status" value="1"/>
</dbReference>
<feature type="transmembrane region" description="Helical" evidence="1">
    <location>
        <begin position="225"/>
        <end position="251"/>
    </location>
</feature>
<reference evidence="3" key="1">
    <citation type="journal article" date="2019" name="bioRxiv">
        <title>Genomics, evolutionary history and diagnostics of the Alternaria alternata species group including apple and Asian pear pathotypes.</title>
        <authorList>
            <person name="Armitage A.D."/>
            <person name="Cockerton H.M."/>
            <person name="Sreenivasaprasad S."/>
            <person name="Woodhall J.W."/>
            <person name="Lane C.R."/>
            <person name="Harrison R.J."/>
            <person name="Clarkson J.P."/>
        </authorList>
    </citation>
    <scope>NUCLEOTIDE SEQUENCE [LARGE SCALE GENOMIC DNA]</scope>
    <source>
        <strain evidence="3">FERA 1082</strain>
    </source>
</reference>
<feature type="transmembrane region" description="Helical" evidence="1">
    <location>
        <begin position="263"/>
        <end position="287"/>
    </location>
</feature>
<dbReference type="Proteomes" id="UP000292402">
    <property type="component" value="Unassembled WGS sequence"/>
</dbReference>
<keyword evidence="1" id="KW-0472">Membrane</keyword>